<dbReference type="Proteomes" id="UP000189337">
    <property type="component" value="Unassembled WGS sequence"/>
</dbReference>
<comment type="caution">
    <text evidence="1">The sequence shown here is derived from an EMBL/GenBank/DDBJ whole genome shotgun (WGS) entry which is preliminary data.</text>
</comment>
<organism evidence="1 2">
    <name type="scientific">Leptospira santarosai</name>
    <dbReference type="NCBI Taxonomy" id="28183"/>
    <lineage>
        <taxon>Bacteria</taxon>
        <taxon>Pseudomonadati</taxon>
        <taxon>Spirochaetota</taxon>
        <taxon>Spirochaetia</taxon>
        <taxon>Leptospirales</taxon>
        <taxon>Leptospiraceae</taxon>
        <taxon>Leptospira</taxon>
    </lineage>
</organism>
<protein>
    <submittedName>
        <fullName evidence="1">Uncharacterized protein</fullName>
    </submittedName>
</protein>
<name>A0AB73MPL1_9LEPT</name>
<reference evidence="1 2" key="1">
    <citation type="submission" date="2017-01" db="EMBL/GenBank/DDBJ databases">
        <title>Comparative genomic analysis of Brazilian Leptospira santarosai.</title>
        <authorList>
            <person name="Moreno L.Z."/>
            <person name="Miraglia F."/>
            <person name="Kremer F.S."/>
            <person name="Eslabao M.R."/>
            <person name="Lilenbaum W."/>
            <person name="Dellagostin O.A."/>
            <person name="Moreno A.M."/>
        </authorList>
    </citation>
    <scope>NUCLEOTIDE SEQUENCE [LARGE SCALE GENOMIC DNA]</scope>
    <source>
        <strain evidence="1 2">M52/8-19</strain>
    </source>
</reference>
<evidence type="ECO:0000313" key="2">
    <source>
        <dbReference type="Proteomes" id="UP000189337"/>
    </source>
</evidence>
<gene>
    <name evidence="1" type="ORF">BWD14_16035</name>
</gene>
<evidence type="ECO:0000313" key="1">
    <source>
        <dbReference type="EMBL" id="ONF91652.1"/>
    </source>
</evidence>
<proteinExistence type="predicted"/>
<accession>A0AB73MPL1</accession>
<dbReference type="AlphaFoldDB" id="A0AB73MPL1"/>
<sequence>MKRLHDPTYLYRIGTIHFESDLRFEAEFWIPGYIVLSRSLIRPRLKRNLYGFSRSNLPFLIEKYFYNLGYFDFTKDTS</sequence>
<dbReference type="EMBL" id="MTSU01000018">
    <property type="protein sequence ID" value="ONF91652.1"/>
    <property type="molecule type" value="Genomic_DNA"/>
</dbReference>